<name>A0AAW1UW56_9CUCU</name>
<accession>A0AAW1UW56</accession>
<evidence type="ECO:0000313" key="2">
    <source>
        <dbReference type="Proteomes" id="UP001431783"/>
    </source>
</evidence>
<keyword evidence="2" id="KW-1185">Reference proteome</keyword>
<organism evidence="1 2">
    <name type="scientific">Henosepilachna vigintioctopunctata</name>
    <dbReference type="NCBI Taxonomy" id="420089"/>
    <lineage>
        <taxon>Eukaryota</taxon>
        <taxon>Metazoa</taxon>
        <taxon>Ecdysozoa</taxon>
        <taxon>Arthropoda</taxon>
        <taxon>Hexapoda</taxon>
        <taxon>Insecta</taxon>
        <taxon>Pterygota</taxon>
        <taxon>Neoptera</taxon>
        <taxon>Endopterygota</taxon>
        <taxon>Coleoptera</taxon>
        <taxon>Polyphaga</taxon>
        <taxon>Cucujiformia</taxon>
        <taxon>Coccinelloidea</taxon>
        <taxon>Coccinellidae</taxon>
        <taxon>Epilachninae</taxon>
        <taxon>Epilachnini</taxon>
        <taxon>Henosepilachna</taxon>
    </lineage>
</organism>
<reference evidence="1 2" key="1">
    <citation type="submission" date="2023-03" db="EMBL/GenBank/DDBJ databases">
        <title>Genome insight into feeding habits of ladybird beetles.</title>
        <authorList>
            <person name="Li H.-S."/>
            <person name="Huang Y.-H."/>
            <person name="Pang H."/>
        </authorList>
    </citation>
    <scope>NUCLEOTIDE SEQUENCE [LARGE SCALE GENOMIC DNA]</scope>
    <source>
        <strain evidence="1">SYSU_2023b</strain>
        <tissue evidence="1">Whole body</tissue>
    </source>
</reference>
<proteinExistence type="predicted"/>
<protein>
    <submittedName>
        <fullName evidence="1">Uncharacterized protein</fullName>
    </submittedName>
</protein>
<sequence length="123" mass="14412">MIKMKNKYRKGLQNNYDTNLKNELKQLQKEINVLINSTKTDSWEKYSRNLTSKNGLWNIFRNNKSDQKFGISTLHGPGGLIFDNESKAEHLADTYQKIHRSTEFMSDRRTRNTVNSVVNQLEC</sequence>
<dbReference type="AlphaFoldDB" id="A0AAW1UW56"/>
<comment type="caution">
    <text evidence="1">The sequence shown here is derived from an EMBL/GenBank/DDBJ whole genome shotgun (WGS) entry which is preliminary data.</text>
</comment>
<dbReference type="EMBL" id="JARQZJ010000093">
    <property type="protein sequence ID" value="KAK9884707.1"/>
    <property type="molecule type" value="Genomic_DNA"/>
</dbReference>
<gene>
    <name evidence="1" type="ORF">WA026_007552</name>
</gene>
<evidence type="ECO:0000313" key="1">
    <source>
        <dbReference type="EMBL" id="KAK9884707.1"/>
    </source>
</evidence>
<dbReference type="Proteomes" id="UP001431783">
    <property type="component" value="Unassembled WGS sequence"/>
</dbReference>